<dbReference type="FunFam" id="2.10.110.10:FF:000009">
    <property type="entry name" value="Paxillin isoform 1"/>
    <property type="match status" value="2"/>
</dbReference>
<protein>
    <submittedName>
        <fullName evidence="9">PDZ and LIM domain protein 7-like</fullName>
    </submittedName>
</protein>
<keyword evidence="8" id="KW-1185">Reference proteome</keyword>
<dbReference type="GO" id="GO:0051371">
    <property type="term" value="F:muscle alpha-actinin binding"/>
    <property type="evidence" value="ECO:0007669"/>
    <property type="project" value="TreeGrafter"/>
</dbReference>
<dbReference type="GO" id="GO:0061061">
    <property type="term" value="P:muscle structure development"/>
    <property type="evidence" value="ECO:0007669"/>
    <property type="project" value="TreeGrafter"/>
</dbReference>
<evidence type="ECO:0000256" key="6">
    <source>
        <dbReference type="SAM" id="MobiDB-lite"/>
    </source>
</evidence>
<dbReference type="SMART" id="SM00132">
    <property type="entry name" value="LIM"/>
    <property type="match status" value="2"/>
</dbReference>
<dbReference type="PROSITE" id="PS00478">
    <property type="entry name" value="LIM_DOMAIN_1"/>
    <property type="match status" value="1"/>
</dbReference>
<keyword evidence="2 5" id="KW-0862">Zinc</keyword>
<dbReference type="GO" id="GO:0030018">
    <property type="term" value="C:Z disc"/>
    <property type="evidence" value="ECO:0007669"/>
    <property type="project" value="TreeGrafter"/>
</dbReference>
<evidence type="ECO:0000256" key="2">
    <source>
        <dbReference type="ARBA" id="ARBA00022833"/>
    </source>
</evidence>
<keyword evidence="1 5" id="KW-0479">Metal-binding</keyword>
<evidence type="ECO:0000313" key="8">
    <source>
        <dbReference type="Proteomes" id="UP000079169"/>
    </source>
</evidence>
<comment type="subcellular location">
    <subcellularLocation>
        <location evidence="4">Cytoplasm</location>
        <location evidence="4">Myofibril</location>
        <location evidence="4">Sarcomere</location>
        <location evidence="4">M line</location>
    </subcellularLocation>
</comment>
<dbReference type="GO" id="GO:0001725">
    <property type="term" value="C:stress fiber"/>
    <property type="evidence" value="ECO:0007669"/>
    <property type="project" value="TreeGrafter"/>
</dbReference>
<reference evidence="9" key="1">
    <citation type="submission" date="2025-08" db="UniProtKB">
        <authorList>
            <consortium name="RefSeq"/>
        </authorList>
    </citation>
    <scope>IDENTIFICATION</scope>
</reference>
<organism evidence="8 9">
    <name type="scientific">Diaphorina citri</name>
    <name type="common">Asian citrus psyllid</name>
    <dbReference type="NCBI Taxonomy" id="121845"/>
    <lineage>
        <taxon>Eukaryota</taxon>
        <taxon>Metazoa</taxon>
        <taxon>Ecdysozoa</taxon>
        <taxon>Arthropoda</taxon>
        <taxon>Hexapoda</taxon>
        <taxon>Insecta</taxon>
        <taxon>Pterygota</taxon>
        <taxon>Neoptera</taxon>
        <taxon>Paraneoptera</taxon>
        <taxon>Hemiptera</taxon>
        <taxon>Sternorrhyncha</taxon>
        <taxon>Psylloidea</taxon>
        <taxon>Psyllidae</taxon>
        <taxon>Diaphorininae</taxon>
        <taxon>Diaphorina</taxon>
    </lineage>
</organism>
<dbReference type="PaxDb" id="121845-A0A1S3CUX2"/>
<dbReference type="GO" id="GO:0055120">
    <property type="term" value="C:striated muscle dense body"/>
    <property type="evidence" value="ECO:0007669"/>
    <property type="project" value="UniProtKB-ARBA"/>
</dbReference>
<sequence length="241" mass="26804">MPTQTKPHGNPTMSLHHQAKSHTNPTMSLQAKRRKHQPCPSSDPPPPIIQRLNPRPIYINSEGDSNSPICHGCHAPITGDLVKALGHSWHPEHFRCYHCRCVLRDARFHVHQGVPYCRQDYAELFLKKCADCGLPIEGVVVAALGQTWHRYHFVCSLCGIPLLNRGGYYQRDDCAFCTACFLSNMADKSKMADTAVEASPSGLQDEKFWTVRVEDSCGLSGLLSGMLNQAFMTSQVDICSV</sequence>
<dbReference type="GO" id="GO:0030036">
    <property type="term" value="P:actin cytoskeleton organization"/>
    <property type="evidence" value="ECO:0007669"/>
    <property type="project" value="TreeGrafter"/>
</dbReference>
<evidence type="ECO:0000256" key="1">
    <source>
        <dbReference type="ARBA" id="ARBA00022723"/>
    </source>
</evidence>
<dbReference type="KEGG" id="dci:103505631"/>
<dbReference type="PROSITE" id="PS50023">
    <property type="entry name" value="LIM_DOMAIN_2"/>
    <property type="match status" value="2"/>
</dbReference>
<dbReference type="GO" id="GO:0007507">
    <property type="term" value="P:heart development"/>
    <property type="evidence" value="ECO:0007669"/>
    <property type="project" value="TreeGrafter"/>
</dbReference>
<dbReference type="PANTHER" id="PTHR24214">
    <property type="entry name" value="PDZ AND LIM DOMAIN PROTEIN ZASP"/>
    <property type="match status" value="1"/>
</dbReference>
<dbReference type="AlphaFoldDB" id="A0A1S3CUX2"/>
<proteinExistence type="predicted"/>
<dbReference type="STRING" id="121845.A0A1S3CUX2"/>
<feature type="region of interest" description="Disordered" evidence="6">
    <location>
        <begin position="1"/>
        <end position="47"/>
    </location>
</feature>
<evidence type="ECO:0000256" key="5">
    <source>
        <dbReference type="PROSITE-ProRule" id="PRU00125"/>
    </source>
</evidence>
<dbReference type="InterPro" id="IPR001781">
    <property type="entry name" value="Znf_LIM"/>
</dbReference>
<dbReference type="GO" id="GO:0003779">
    <property type="term" value="F:actin binding"/>
    <property type="evidence" value="ECO:0007669"/>
    <property type="project" value="TreeGrafter"/>
</dbReference>
<dbReference type="Proteomes" id="UP000079169">
    <property type="component" value="Unplaced"/>
</dbReference>
<dbReference type="SUPFAM" id="SSF57716">
    <property type="entry name" value="Glucocorticoid receptor-like (DNA-binding domain)"/>
    <property type="match status" value="2"/>
</dbReference>
<dbReference type="SMR" id="A0A1S3CUX2"/>
<dbReference type="GO" id="GO:0031941">
    <property type="term" value="C:filamentous actin"/>
    <property type="evidence" value="ECO:0007669"/>
    <property type="project" value="TreeGrafter"/>
</dbReference>
<evidence type="ECO:0000259" key="7">
    <source>
        <dbReference type="PROSITE" id="PS50023"/>
    </source>
</evidence>
<feature type="compositionally biased region" description="Polar residues" evidence="6">
    <location>
        <begin position="1"/>
        <end position="29"/>
    </location>
</feature>
<dbReference type="InterPro" id="IPR050604">
    <property type="entry name" value="PDZ-LIM_domain"/>
</dbReference>
<evidence type="ECO:0000256" key="3">
    <source>
        <dbReference type="ARBA" id="ARBA00023038"/>
    </source>
</evidence>
<dbReference type="Gene3D" id="2.10.110.10">
    <property type="entry name" value="Cysteine Rich Protein"/>
    <property type="match status" value="2"/>
</dbReference>
<dbReference type="CDD" id="cd08368">
    <property type="entry name" value="LIM"/>
    <property type="match status" value="1"/>
</dbReference>
<dbReference type="GeneID" id="103505631"/>
<feature type="domain" description="LIM zinc-binding" evidence="7">
    <location>
        <begin position="68"/>
        <end position="127"/>
    </location>
</feature>
<feature type="domain" description="LIM zinc-binding" evidence="7">
    <location>
        <begin position="128"/>
        <end position="187"/>
    </location>
</feature>
<name>A0A1S3CUX2_DIACI</name>
<dbReference type="OMA" id="HGCHAPI"/>
<dbReference type="RefSeq" id="XP_008468207.1">
    <property type="nucleotide sequence ID" value="XM_008469985.3"/>
</dbReference>
<evidence type="ECO:0000256" key="4">
    <source>
        <dbReference type="ARBA" id="ARBA00037833"/>
    </source>
</evidence>
<gene>
    <name evidence="9" type="primary">LOC103505631</name>
</gene>
<dbReference type="Pfam" id="PF00412">
    <property type="entry name" value="LIM"/>
    <property type="match status" value="2"/>
</dbReference>
<evidence type="ECO:0000313" key="9">
    <source>
        <dbReference type="RefSeq" id="XP_008468207.1"/>
    </source>
</evidence>
<keyword evidence="3 5" id="KW-0440">LIM domain</keyword>
<dbReference type="GO" id="GO:0046872">
    <property type="term" value="F:metal ion binding"/>
    <property type="evidence" value="ECO:0007669"/>
    <property type="project" value="UniProtKB-KW"/>
</dbReference>
<accession>A0A1S3CUX2</accession>
<dbReference type="GO" id="GO:0031430">
    <property type="term" value="C:M band"/>
    <property type="evidence" value="ECO:0007669"/>
    <property type="project" value="UniProtKB-SubCell"/>
</dbReference>
<dbReference type="OrthoDB" id="1112565at2759"/>
<dbReference type="GO" id="GO:0005912">
    <property type="term" value="C:adherens junction"/>
    <property type="evidence" value="ECO:0007669"/>
    <property type="project" value="TreeGrafter"/>
</dbReference>
<dbReference type="PANTHER" id="PTHR24214:SF61">
    <property type="entry name" value="PDZ AND LIM DOMAIN PROTEIN 3-LIKE"/>
    <property type="match status" value="1"/>
</dbReference>